<gene>
    <name evidence="9" type="ORF">QQ008_16470</name>
</gene>
<name>A0ABT8KQG0_9BACT</name>
<dbReference type="Pfam" id="PF00246">
    <property type="entry name" value="Peptidase_M14"/>
    <property type="match status" value="1"/>
</dbReference>
<dbReference type="SUPFAM" id="SSF52317">
    <property type="entry name" value="Class I glutamine amidotransferase-like"/>
    <property type="match status" value="1"/>
</dbReference>
<dbReference type="EMBL" id="JAUJEA010000006">
    <property type="protein sequence ID" value="MDN5202986.1"/>
    <property type="molecule type" value="Genomic_DNA"/>
</dbReference>
<evidence type="ECO:0000256" key="4">
    <source>
        <dbReference type="ARBA" id="ARBA00022801"/>
    </source>
</evidence>
<dbReference type="InterPro" id="IPR029062">
    <property type="entry name" value="Class_I_gatase-like"/>
</dbReference>
<organism evidence="9 10">
    <name type="scientific">Splendidivirga corallicola</name>
    <dbReference type="NCBI Taxonomy" id="3051826"/>
    <lineage>
        <taxon>Bacteria</taxon>
        <taxon>Pseudomonadati</taxon>
        <taxon>Bacteroidota</taxon>
        <taxon>Cytophagia</taxon>
        <taxon>Cytophagales</taxon>
        <taxon>Splendidivirgaceae</taxon>
        <taxon>Splendidivirga</taxon>
    </lineage>
</organism>
<dbReference type="SUPFAM" id="SSF53187">
    <property type="entry name" value="Zn-dependent exopeptidases"/>
    <property type="match status" value="1"/>
</dbReference>
<keyword evidence="4" id="KW-0378">Hydrolase</keyword>
<dbReference type="PROSITE" id="PS52035">
    <property type="entry name" value="PEPTIDASE_M14"/>
    <property type="match status" value="1"/>
</dbReference>
<dbReference type="PANTHER" id="PTHR11705">
    <property type="entry name" value="PROTEASE FAMILY M14 CARBOXYPEPTIDASE A,B"/>
    <property type="match status" value="1"/>
</dbReference>
<dbReference type="PANTHER" id="PTHR11705:SF143">
    <property type="entry name" value="SLL0236 PROTEIN"/>
    <property type="match status" value="1"/>
</dbReference>
<evidence type="ECO:0000313" key="10">
    <source>
        <dbReference type="Proteomes" id="UP001172082"/>
    </source>
</evidence>
<sequence>MINPARSILETTVSFFIFITFCSSSMGQDPYFFYQKTNFDQSIPTPEEYLGYSVGTHHTRHDQIVSYFKALDESSEKVSFQEIGRTYEHRPLIVLTITSQENHQKLDEIRRQHLELCDPKQTSPDVSKMPIIIHLGYNVHGNEPSSSEAAMLTAYYLAAAQSDEVKNYLDKAIIFIDPVFNPDGRDRHSNWANMHKGSPLVSDPLDREHNEVWPGGRTNHYWYDLNRDWLPLAHVESKARIEFFHQWLPNVLTDFHEMGTNNTYFFEPTKPFGSENPVVPRDNYDKLNSLLAKYFVKALDNIGSLYFTKEVFDNSYPGYGSTYPDIHGGLGLVFEQASSRGHLQKSSTGELSFRFTIRNHFTSSLATVEGAVAEKDVFLQHQRDFFTSAITESRKNPVKGYVFGDLHDQNRNKAFLDLLLRHRIDCYEVPQTLRLNGKTFEKGSAFIVPTEQAQYRMVRTMFEKVTQFHDSIFYDASAWALVYAYGLPFESLTGKSLDFGKKVIRENLSGIDAEVRKSKYAYLIDWKDYYAPNALNHLLKAEIVVKAAFKPLNIKLNDGSTKDFGYGTLMIPAIQEKVDSETLYKTLLEVARESKVKIFSVETGFSNTGIDLGSGNFRTIKVPKVIMPIGEGVSSYEAGEVWHLLDSKVGMPVTKVDLVDFGWVDLHDYSTLVMVSGSYSLFDDKMVERIKEWVKAGGTLVTLRAATSWAINKKIVDEKLRKKEASEEEPKRLDYVSAGNVRGADQIGGSIYATDLDITHPLGFGYSNRELAIYRNSKVILEPSKNPFSTVIKYTKDPLISGYISKGNLDQLKNSASLIVSSLGRGKVILFADNPNFRGTWYGTNKLFLNALFFGEHIRTP</sequence>
<evidence type="ECO:0000256" key="2">
    <source>
        <dbReference type="ARBA" id="ARBA00005988"/>
    </source>
</evidence>
<dbReference type="InterPro" id="IPR000834">
    <property type="entry name" value="Peptidase_M14"/>
</dbReference>
<accession>A0ABT8KQG0</accession>
<comment type="caution">
    <text evidence="9">The sequence shown here is derived from an EMBL/GenBank/DDBJ whole genome shotgun (WGS) entry which is preliminary data.</text>
</comment>
<keyword evidence="5" id="KW-0862">Zinc</keyword>
<comment type="cofactor">
    <cofactor evidence="1">
        <name>Zn(2+)</name>
        <dbReference type="ChEBI" id="CHEBI:29105"/>
    </cofactor>
</comment>
<keyword evidence="3" id="KW-0645">Protease</keyword>
<evidence type="ECO:0000256" key="7">
    <source>
        <dbReference type="PROSITE-ProRule" id="PRU01379"/>
    </source>
</evidence>
<comment type="similarity">
    <text evidence="2 7">Belongs to the peptidase M14 family.</text>
</comment>
<dbReference type="CDD" id="cd06238">
    <property type="entry name" value="M14-like"/>
    <property type="match status" value="1"/>
</dbReference>
<dbReference type="Gene3D" id="3.40.50.880">
    <property type="match status" value="1"/>
</dbReference>
<keyword evidence="6" id="KW-0482">Metalloprotease</keyword>
<dbReference type="RefSeq" id="WP_346753010.1">
    <property type="nucleotide sequence ID" value="NZ_JAUJEA010000006.1"/>
</dbReference>
<proteinExistence type="inferred from homology"/>
<comment type="caution">
    <text evidence="7">Lacks conserved residue(s) required for the propagation of feature annotation.</text>
</comment>
<protein>
    <submittedName>
        <fullName evidence="9">M14 family metallopeptidase</fullName>
    </submittedName>
</protein>
<keyword evidence="10" id="KW-1185">Reference proteome</keyword>
<dbReference type="Gene3D" id="3.40.630.10">
    <property type="entry name" value="Zn peptidases"/>
    <property type="match status" value="1"/>
</dbReference>
<evidence type="ECO:0000256" key="3">
    <source>
        <dbReference type="ARBA" id="ARBA00022670"/>
    </source>
</evidence>
<evidence type="ECO:0000256" key="6">
    <source>
        <dbReference type="ARBA" id="ARBA00023049"/>
    </source>
</evidence>
<evidence type="ECO:0000256" key="1">
    <source>
        <dbReference type="ARBA" id="ARBA00001947"/>
    </source>
</evidence>
<evidence type="ECO:0000256" key="5">
    <source>
        <dbReference type="ARBA" id="ARBA00022833"/>
    </source>
</evidence>
<dbReference type="Proteomes" id="UP001172082">
    <property type="component" value="Unassembled WGS sequence"/>
</dbReference>
<evidence type="ECO:0000313" key="9">
    <source>
        <dbReference type="EMBL" id="MDN5202986.1"/>
    </source>
</evidence>
<reference evidence="9" key="1">
    <citation type="submission" date="2023-06" db="EMBL/GenBank/DDBJ databases">
        <title>Genomic of Parafulvivirga corallium.</title>
        <authorList>
            <person name="Wang G."/>
        </authorList>
    </citation>
    <scope>NUCLEOTIDE SEQUENCE</scope>
    <source>
        <strain evidence="9">BMA10</strain>
    </source>
</reference>
<feature type="domain" description="Peptidase M14" evidence="8">
    <location>
        <begin position="56"/>
        <end position="465"/>
    </location>
</feature>
<evidence type="ECO:0000259" key="8">
    <source>
        <dbReference type="PROSITE" id="PS52035"/>
    </source>
</evidence>
<dbReference type="SMART" id="SM00631">
    <property type="entry name" value="Zn_pept"/>
    <property type="match status" value="1"/>
</dbReference>